<organism evidence="1 2">
    <name type="scientific">Panagrolaimus sp. JU765</name>
    <dbReference type="NCBI Taxonomy" id="591449"/>
    <lineage>
        <taxon>Eukaryota</taxon>
        <taxon>Metazoa</taxon>
        <taxon>Ecdysozoa</taxon>
        <taxon>Nematoda</taxon>
        <taxon>Chromadorea</taxon>
        <taxon>Rhabditida</taxon>
        <taxon>Tylenchina</taxon>
        <taxon>Panagrolaimomorpha</taxon>
        <taxon>Panagrolaimoidea</taxon>
        <taxon>Panagrolaimidae</taxon>
        <taxon>Panagrolaimus</taxon>
    </lineage>
</organism>
<name>A0AC34PWV5_9BILA</name>
<accession>A0AC34PWV5</accession>
<dbReference type="WBParaSite" id="JU765_v2.g10729.t1">
    <property type="protein sequence ID" value="JU765_v2.g10729.t1"/>
    <property type="gene ID" value="JU765_v2.g10729"/>
</dbReference>
<sequence>MGTIIPEIGGKCPLDCLVCGNKLNHPVKLSCQHCFCHDCLTEKKCPICLKSYDLTELKEDKVLNYLIESSQEKTEICANCDSTIHPMFYCETCQQPLCSNCKISTHQAKIFLTHHIVNLEECGRDRGKTICSEHNEPFILFCLDQRKLMCIECFNGSSVEK</sequence>
<reference evidence="2" key="1">
    <citation type="submission" date="2022-11" db="UniProtKB">
        <authorList>
            <consortium name="WormBaseParasite"/>
        </authorList>
    </citation>
    <scope>IDENTIFICATION</scope>
</reference>
<evidence type="ECO:0000313" key="1">
    <source>
        <dbReference type="Proteomes" id="UP000887576"/>
    </source>
</evidence>
<dbReference type="Proteomes" id="UP000887576">
    <property type="component" value="Unplaced"/>
</dbReference>
<proteinExistence type="predicted"/>
<evidence type="ECO:0000313" key="2">
    <source>
        <dbReference type="WBParaSite" id="JU765_v2.g10729.t1"/>
    </source>
</evidence>
<protein>
    <submittedName>
        <fullName evidence="2">RING finger protein 207</fullName>
    </submittedName>
</protein>